<feature type="compositionally biased region" description="Polar residues" evidence="2">
    <location>
        <begin position="58"/>
        <end position="70"/>
    </location>
</feature>
<proteinExistence type="predicted"/>
<gene>
    <name evidence="5" type="ORF">IOE58_01065</name>
</gene>
<keyword evidence="6" id="KW-1185">Reference proteome</keyword>
<feature type="domain" description="DUF4352" evidence="4">
    <location>
        <begin position="184"/>
        <end position="289"/>
    </location>
</feature>
<dbReference type="InterPro" id="IPR029051">
    <property type="entry name" value="DUF4352"/>
</dbReference>
<dbReference type="EMBL" id="JADEYR010000001">
    <property type="protein sequence ID" value="MBE9402851.1"/>
    <property type="molecule type" value="Genomic_DNA"/>
</dbReference>
<dbReference type="Pfam" id="PF11611">
    <property type="entry name" value="DUF4352"/>
    <property type="match status" value="1"/>
</dbReference>
<feature type="region of interest" description="Disordered" evidence="2">
    <location>
        <begin position="1"/>
        <end position="112"/>
    </location>
</feature>
<keyword evidence="3" id="KW-1133">Transmembrane helix</keyword>
<feature type="region of interest" description="Disordered" evidence="2">
    <location>
        <begin position="146"/>
        <end position="182"/>
    </location>
</feature>
<evidence type="ECO:0000256" key="3">
    <source>
        <dbReference type="SAM" id="Phobius"/>
    </source>
</evidence>
<evidence type="ECO:0000259" key="4">
    <source>
        <dbReference type="Pfam" id="PF11611"/>
    </source>
</evidence>
<comment type="caution">
    <text evidence="5">The sequence shown here is derived from an EMBL/GenBank/DDBJ whole genome shotgun (WGS) entry which is preliminary data.</text>
</comment>
<keyword evidence="1" id="KW-0732">Signal</keyword>
<reference evidence="5 6" key="1">
    <citation type="submission" date="2020-10" db="EMBL/GenBank/DDBJ databases">
        <title>Draft genome and description of Brachybacterium epidermidis sp nov.</title>
        <authorList>
            <person name="Boxberger M."/>
            <person name="La Scola B."/>
        </authorList>
    </citation>
    <scope>NUCLEOTIDE SEQUENCE [LARGE SCALE GENOMIC DNA]</scope>
    <source>
        <strain evidence="5 6">Marseille-Q2903</strain>
    </source>
</reference>
<feature type="transmembrane region" description="Helical" evidence="3">
    <location>
        <begin position="116"/>
        <end position="137"/>
    </location>
</feature>
<evidence type="ECO:0000256" key="2">
    <source>
        <dbReference type="SAM" id="MobiDB-lite"/>
    </source>
</evidence>
<keyword evidence="3" id="KW-0812">Transmembrane</keyword>
<dbReference type="Proteomes" id="UP000644727">
    <property type="component" value="Unassembled WGS sequence"/>
</dbReference>
<keyword evidence="3" id="KW-0472">Membrane</keyword>
<dbReference type="Gene3D" id="2.60.40.1240">
    <property type="match status" value="1"/>
</dbReference>
<dbReference type="InterPro" id="IPR029050">
    <property type="entry name" value="Immunoprotect_excell_Ig-like"/>
</dbReference>
<accession>A0ABR9VXD1</accession>
<protein>
    <submittedName>
        <fullName evidence="5">DUF4352 domain-containing protein</fullName>
    </submittedName>
</protein>
<organism evidence="5 6">
    <name type="scientific">Brachybacterium epidermidis</name>
    <dbReference type="NCBI Taxonomy" id="2781983"/>
    <lineage>
        <taxon>Bacteria</taxon>
        <taxon>Bacillati</taxon>
        <taxon>Actinomycetota</taxon>
        <taxon>Actinomycetes</taxon>
        <taxon>Micrococcales</taxon>
        <taxon>Dermabacteraceae</taxon>
        <taxon>Brachybacterium</taxon>
    </lineage>
</organism>
<dbReference type="RefSeq" id="WP_193864582.1">
    <property type="nucleotide sequence ID" value="NZ_JADEYR010000001.1"/>
</dbReference>
<evidence type="ECO:0000313" key="5">
    <source>
        <dbReference type="EMBL" id="MBE9402851.1"/>
    </source>
</evidence>
<evidence type="ECO:0000313" key="6">
    <source>
        <dbReference type="Proteomes" id="UP000644727"/>
    </source>
</evidence>
<feature type="compositionally biased region" description="Pro residues" evidence="2">
    <location>
        <begin position="84"/>
        <end position="94"/>
    </location>
</feature>
<name>A0ABR9VXD1_9MICO</name>
<sequence length="310" mass="30918">MATDRDGSEIPADGATDGSPSGATEHAGPGSPTEPDSPGSAGSTSEVAPEQADGPGSETASRSHPSTGVPTGTAPRAVLRPVPEGFPTPPPRPACPNRAPALPAPEPEPRQRPRHLALAAISAFVLVLALGIGGGVITIRALSGDDPAAEDPGAPAPSSELDPAHSDDTDQPAAGGGPGLTIGEVTVTEVSTRAGLTELRGQDGRSQPEGEYVVVTIDVDNASERTVIVTNASMQLETADGDTITPDTDASEILDAPTQPRGTADAGESTAVHAVFDVPVGAEPASVHIELFWAEGGGTGELTGELTLGG</sequence>
<feature type="compositionally biased region" description="Low complexity" evidence="2">
    <location>
        <begin position="146"/>
        <end position="160"/>
    </location>
</feature>
<evidence type="ECO:0000256" key="1">
    <source>
        <dbReference type="ARBA" id="ARBA00022729"/>
    </source>
</evidence>